<dbReference type="Proteomes" id="UP001175000">
    <property type="component" value="Unassembled WGS sequence"/>
</dbReference>
<sequence length="239" mass="25660">MAMLEYQDVIHLRTLPGGVLRQHEWFLAAIATYDFLIAAMIDRLTKSNPPSKDDLLRILMRSHQIRVAITQNSPAAKKAADSFETMLRGIDGAGGMVRTGKDLEEQSLGMSEWQIAGEPAQPTPSASFGSTTSLHFSLNSPDNAAGYWPSPFAPGEPNLSAPGEFVVASSMQLLAPDVSNIDGWLDLGAGLDVDWNTFDSALGSNSHVNFDLLQIPGWGQQGGHPADSVLNFPGPYGPL</sequence>
<accession>A0AA39X3F1</accession>
<dbReference type="EMBL" id="JAULSU010000002">
    <property type="protein sequence ID" value="KAK0626578.1"/>
    <property type="molecule type" value="Genomic_DNA"/>
</dbReference>
<protein>
    <submittedName>
        <fullName evidence="1">Uncharacterized protein</fullName>
    </submittedName>
</protein>
<proteinExistence type="predicted"/>
<name>A0AA39X3F1_9PEZI</name>
<evidence type="ECO:0000313" key="2">
    <source>
        <dbReference type="Proteomes" id="UP001175000"/>
    </source>
</evidence>
<evidence type="ECO:0000313" key="1">
    <source>
        <dbReference type="EMBL" id="KAK0626578.1"/>
    </source>
</evidence>
<organism evidence="1 2">
    <name type="scientific">Immersiella caudata</name>
    <dbReference type="NCBI Taxonomy" id="314043"/>
    <lineage>
        <taxon>Eukaryota</taxon>
        <taxon>Fungi</taxon>
        <taxon>Dikarya</taxon>
        <taxon>Ascomycota</taxon>
        <taxon>Pezizomycotina</taxon>
        <taxon>Sordariomycetes</taxon>
        <taxon>Sordariomycetidae</taxon>
        <taxon>Sordariales</taxon>
        <taxon>Lasiosphaeriaceae</taxon>
        <taxon>Immersiella</taxon>
    </lineage>
</organism>
<dbReference type="AlphaFoldDB" id="A0AA39X3F1"/>
<comment type="caution">
    <text evidence="1">The sequence shown here is derived from an EMBL/GenBank/DDBJ whole genome shotgun (WGS) entry which is preliminary data.</text>
</comment>
<gene>
    <name evidence="1" type="ORF">B0T14DRAFT_562469</name>
</gene>
<reference evidence="1" key="1">
    <citation type="submission" date="2023-06" db="EMBL/GenBank/DDBJ databases">
        <title>Genome-scale phylogeny and comparative genomics of the fungal order Sordariales.</title>
        <authorList>
            <consortium name="Lawrence Berkeley National Laboratory"/>
            <person name="Hensen N."/>
            <person name="Bonometti L."/>
            <person name="Westerberg I."/>
            <person name="Brannstrom I.O."/>
            <person name="Guillou S."/>
            <person name="Cros-Aarteil S."/>
            <person name="Calhoun S."/>
            <person name="Haridas S."/>
            <person name="Kuo A."/>
            <person name="Mondo S."/>
            <person name="Pangilinan J."/>
            <person name="Riley R."/>
            <person name="Labutti K."/>
            <person name="Andreopoulos B."/>
            <person name="Lipzen A."/>
            <person name="Chen C."/>
            <person name="Yanf M."/>
            <person name="Daum C."/>
            <person name="Ng V."/>
            <person name="Clum A."/>
            <person name="Steindorff A."/>
            <person name="Ohm R."/>
            <person name="Martin F."/>
            <person name="Silar P."/>
            <person name="Natvig D."/>
            <person name="Lalanne C."/>
            <person name="Gautier V."/>
            <person name="Ament-Velasquez S.L."/>
            <person name="Kruys A."/>
            <person name="Hutchinson M.I."/>
            <person name="Powell A.J."/>
            <person name="Barry K."/>
            <person name="Miller A.N."/>
            <person name="Grigoriev I.V."/>
            <person name="Debuchy R."/>
            <person name="Gladieux P."/>
            <person name="Thoren M.H."/>
            <person name="Johannesson H."/>
        </authorList>
    </citation>
    <scope>NUCLEOTIDE SEQUENCE</scope>
    <source>
        <strain evidence="1">CBS 606.72</strain>
    </source>
</reference>
<keyword evidence="2" id="KW-1185">Reference proteome</keyword>